<keyword evidence="2" id="KW-1185">Reference proteome</keyword>
<dbReference type="Proteomes" id="UP000636004">
    <property type="component" value="Unassembled WGS sequence"/>
</dbReference>
<protein>
    <submittedName>
        <fullName evidence="1">Uncharacterized protein</fullName>
    </submittedName>
</protein>
<dbReference type="EMBL" id="BMWZ01000005">
    <property type="protein sequence ID" value="GGZ85909.1"/>
    <property type="molecule type" value="Genomic_DNA"/>
</dbReference>
<dbReference type="AlphaFoldDB" id="A0A918VA85"/>
<name>A0A918VA85_9FLAO</name>
<reference evidence="1" key="1">
    <citation type="journal article" date="2014" name="Int. J. Syst. Evol. Microbiol.">
        <title>Complete genome sequence of Corynebacterium casei LMG S-19264T (=DSM 44701T), isolated from a smear-ripened cheese.</title>
        <authorList>
            <consortium name="US DOE Joint Genome Institute (JGI-PGF)"/>
            <person name="Walter F."/>
            <person name="Albersmeier A."/>
            <person name="Kalinowski J."/>
            <person name="Ruckert C."/>
        </authorList>
    </citation>
    <scope>NUCLEOTIDE SEQUENCE</scope>
    <source>
        <strain evidence="1">KCTC 12710</strain>
    </source>
</reference>
<comment type="caution">
    <text evidence="1">The sequence shown here is derived from an EMBL/GenBank/DDBJ whole genome shotgun (WGS) entry which is preliminary data.</text>
</comment>
<gene>
    <name evidence="1" type="ORF">GCM10007028_25250</name>
</gene>
<accession>A0A918VA85</accession>
<evidence type="ECO:0000313" key="2">
    <source>
        <dbReference type="Proteomes" id="UP000636004"/>
    </source>
</evidence>
<proteinExistence type="predicted"/>
<sequence length="64" mass="7333">MRLGKTKFKSHIKVVMHKTLSSLTSRKENKYTETLPLITTSKINIDGSTETIRYMDIITDMASK</sequence>
<reference evidence="1" key="2">
    <citation type="submission" date="2020-09" db="EMBL/GenBank/DDBJ databases">
        <authorList>
            <person name="Sun Q."/>
            <person name="Kim S."/>
        </authorList>
    </citation>
    <scope>NUCLEOTIDE SEQUENCE</scope>
    <source>
        <strain evidence="1">KCTC 12710</strain>
    </source>
</reference>
<evidence type="ECO:0000313" key="1">
    <source>
        <dbReference type="EMBL" id="GGZ85909.1"/>
    </source>
</evidence>
<organism evidence="1 2">
    <name type="scientific">Algibacter mikhailovii</name>
    <dbReference type="NCBI Taxonomy" id="425498"/>
    <lineage>
        <taxon>Bacteria</taxon>
        <taxon>Pseudomonadati</taxon>
        <taxon>Bacteroidota</taxon>
        <taxon>Flavobacteriia</taxon>
        <taxon>Flavobacteriales</taxon>
        <taxon>Flavobacteriaceae</taxon>
        <taxon>Algibacter</taxon>
    </lineage>
</organism>